<feature type="region of interest" description="Disordered" evidence="1">
    <location>
        <begin position="308"/>
        <end position="489"/>
    </location>
</feature>
<comment type="caution">
    <text evidence="2">The sequence shown here is derived from an EMBL/GenBank/DDBJ whole genome shotgun (WGS) entry which is preliminary data.</text>
</comment>
<dbReference type="STRING" id="1202772.A0A1V9YW15"/>
<feature type="compositionally biased region" description="Basic and acidic residues" evidence="1">
    <location>
        <begin position="418"/>
        <end position="432"/>
    </location>
</feature>
<gene>
    <name evidence="2" type="ORF">ACHHYP_06001</name>
</gene>
<protein>
    <submittedName>
        <fullName evidence="2">Uncharacterized protein</fullName>
    </submittedName>
</protein>
<reference evidence="2 3" key="1">
    <citation type="journal article" date="2014" name="Genome Biol. Evol.">
        <title>The secreted proteins of Achlya hypogyna and Thraustotheca clavata identify the ancestral oomycete secretome and reveal gene acquisitions by horizontal gene transfer.</title>
        <authorList>
            <person name="Misner I."/>
            <person name="Blouin N."/>
            <person name="Leonard G."/>
            <person name="Richards T.A."/>
            <person name="Lane C.E."/>
        </authorList>
    </citation>
    <scope>NUCLEOTIDE SEQUENCE [LARGE SCALE GENOMIC DNA]</scope>
    <source>
        <strain evidence="2 3">ATCC 48635</strain>
    </source>
</reference>
<feature type="compositionally biased region" description="Acidic residues" evidence="1">
    <location>
        <begin position="455"/>
        <end position="489"/>
    </location>
</feature>
<feature type="compositionally biased region" description="Basic and acidic residues" evidence="1">
    <location>
        <begin position="379"/>
        <end position="401"/>
    </location>
</feature>
<evidence type="ECO:0000256" key="1">
    <source>
        <dbReference type="SAM" id="MobiDB-lite"/>
    </source>
</evidence>
<feature type="compositionally biased region" description="Basic and acidic residues" evidence="1">
    <location>
        <begin position="334"/>
        <end position="364"/>
    </location>
</feature>
<dbReference type="SUPFAM" id="SSF48452">
    <property type="entry name" value="TPR-like"/>
    <property type="match status" value="1"/>
</dbReference>
<dbReference type="InterPro" id="IPR011990">
    <property type="entry name" value="TPR-like_helical_dom_sf"/>
</dbReference>
<evidence type="ECO:0000313" key="2">
    <source>
        <dbReference type="EMBL" id="OQR89847.1"/>
    </source>
</evidence>
<feature type="compositionally biased region" description="Acidic residues" evidence="1">
    <location>
        <begin position="433"/>
        <end position="443"/>
    </location>
</feature>
<dbReference type="OrthoDB" id="78365at2759"/>
<sequence>MHDADVPDVHALDATAAACVAAGDPIQAMLCWERSLFLRQHYLGHDSPVVWAQAAAMCQAATDAGRRFLCTHRLDDARRFLAKAEALATTSAERVAIYNQFAAYYRRVAKLRVAYSYLQRAMQLDGATGLPAAETRLNACAVLSQLGRHDKALLAVQRALILLREAPPDAATWRACAVAYHNLAVEEEFLRKPPVQVLASYRRAVQLATEHVGVDDPLTEALAASLAAADAAWTRKKMHAVCSEARTAKAAGTKANPKPAARKLPKHTAKAYGVCGAPAAVAVPQGPGVDLSQFDDRALGDEFAMPVPAQLLPSPSADLTPMLTPRQSPPADTTHNELLHHSDAKDEAKVGAKGDAKDEAKDDEGGVDYKAGNNANPADDAKEADDWKALNDPKTADDPETAKTTGDLKGGDDSNGVDDFKNGGDSKNGEDSKDNDDFEDGDDYTNGRGDTNELAIEEEVDAPVNGNDDEGDDEADVQLDAEADLGDIE</sequence>
<dbReference type="Gene3D" id="1.25.40.10">
    <property type="entry name" value="Tetratricopeptide repeat domain"/>
    <property type="match status" value="1"/>
</dbReference>
<evidence type="ECO:0000313" key="3">
    <source>
        <dbReference type="Proteomes" id="UP000243579"/>
    </source>
</evidence>
<organism evidence="2 3">
    <name type="scientific">Achlya hypogyna</name>
    <name type="common">Oomycete</name>
    <name type="synonym">Protoachlya hypogyna</name>
    <dbReference type="NCBI Taxonomy" id="1202772"/>
    <lineage>
        <taxon>Eukaryota</taxon>
        <taxon>Sar</taxon>
        <taxon>Stramenopiles</taxon>
        <taxon>Oomycota</taxon>
        <taxon>Saprolegniomycetes</taxon>
        <taxon>Saprolegniales</taxon>
        <taxon>Achlyaceae</taxon>
        <taxon>Achlya</taxon>
    </lineage>
</organism>
<name>A0A1V9YW15_ACHHY</name>
<dbReference type="AlphaFoldDB" id="A0A1V9YW15"/>
<accession>A0A1V9YW15</accession>
<proteinExistence type="predicted"/>
<dbReference type="Proteomes" id="UP000243579">
    <property type="component" value="Unassembled WGS sequence"/>
</dbReference>
<keyword evidence="3" id="KW-1185">Reference proteome</keyword>
<dbReference type="EMBL" id="JNBR01000721">
    <property type="protein sequence ID" value="OQR89847.1"/>
    <property type="molecule type" value="Genomic_DNA"/>
</dbReference>